<dbReference type="PANTHER" id="PTHR40943:SF1">
    <property type="entry name" value="CYTOPLASMIC PROTEIN"/>
    <property type="match status" value="1"/>
</dbReference>
<gene>
    <name evidence="2" type="ORF">ACFSE1_06300</name>
</gene>
<proteinExistence type="predicted"/>
<dbReference type="SUPFAM" id="SSF51182">
    <property type="entry name" value="RmlC-like cupins"/>
    <property type="match status" value="1"/>
</dbReference>
<protein>
    <submittedName>
        <fullName evidence="2">Cupin domain-containing protein</fullName>
    </submittedName>
</protein>
<name>A0ABW4M3B5_9HYPH</name>
<dbReference type="Pfam" id="PF05899">
    <property type="entry name" value="Cupin_3"/>
    <property type="match status" value="1"/>
</dbReference>
<dbReference type="RefSeq" id="WP_377398030.1">
    <property type="nucleotide sequence ID" value="NZ_JBHUEQ010000008.1"/>
</dbReference>
<dbReference type="PANTHER" id="PTHR40943">
    <property type="entry name" value="CYTOPLASMIC PROTEIN-RELATED"/>
    <property type="match status" value="1"/>
</dbReference>
<evidence type="ECO:0000313" key="2">
    <source>
        <dbReference type="EMBL" id="MFD1745066.1"/>
    </source>
</evidence>
<feature type="domain" description="(S)-ureidoglycine aminohydrolase cupin" evidence="1">
    <location>
        <begin position="53"/>
        <end position="114"/>
    </location>
</feature>
<dbReference type="EMBL" id="JBHUEQ010000008">
    <property type="protein sequence ID" value="MFD1745066.1"/>
    <property type="molecule type" value="Genomic_DNA"/>
</dbReference>
<accession>A0ABW4M3B5</accession>
<dbReference type="InterPro" id="IPR008579">
    <property type="entry name" value="UGlyAH_Cupin_dom"/>
</dbReference>
<comment type="caution">
    <text evidence="2">The sequence shown here is derived from an EMBL/GenBank/DDBJ whole genome shotgun (WGS) entry which is preliminary data.</text>
</comment>
<reference evidence="3" key="1">
    <citation type="journal article" date="2019" name="Int. J. Syst. Evol. Microbiol.">
        <title>The Global Catalogue of Microorganisms (GCM) 10K type strain sequencing project: providing services to taxonomists for standard genome sequencing and annotation.</title>
        <authorList>
            <consortium name="The Broad Institute Genomics Platform"/>
            <consortium name="The Broad Institute Genome Sequencing Center for Infectious Disease"/>
            <person name="Wu L."/>
            <person name="Ma J."/>
        </authorList>
    </citation>
    <scope>NUCLEOTIDE SEQUENCE [LARGE SCALE GENOMIC DNA]</scope>
    <source>
        <strain evidence="3">CG52</strain>
    </source>
</reference>
<keyword evidence="3" id="KW-1185">Reference proteome</keyword>
<dbReference type="Proteomes" id="UP001597322">
    <property type="component" value="Unassembled WGS sequence"/>
</dbReference>
<organism evidence="2 3">
    <name type="scientific">Rhizobium helianthi</name>
    <dbReference type="NCBI Taxonomy" id="1132695"/>
    <lineage>
        <taxon>Bacteria</taxon>
        <taxon>Pseudomonadati</taxon>
        <taxon>Pseudomonadota</taxon>
        <taxon>Alphaproteobacteria</taxon>
        <taxon>Hyphomicrobiales</taxon>
        <taxon>Rhizobiaceae</taxon>
        <taxon>Rhizobium/Agrobacterium group</taxon>
        <taxon>Rhizobium</taxon>
    </lineage>
</organism>
<evidence type="ECO:0000259" key="1">
    <source>
        <dbReference type="Pfam" id="PF05899"/>
    </source>
</evidence>
<dbReference type="InterPro" id="IPR011051">
    <property type="entry name" value="RmlC_Cupin_sf"/>
</dbReference>
<evidence type="ECO:0000313" key="3">
    <source>
        <dbReference type="Proteomes" id="UP001597322"/>
    </source>
</evidence>
<dbReference type="InterPro" id="IPR014710">
    <property type="entry name" value="RmlC-like_jellyroll"/>
</dbReference>
<sequence length="119" mass="13234">MTVFSYINGHRSEDGWTEFDPTKNGARNISGEFDASSRIDFADEKMVAGEYVQAPASATISWPFTEHAFVLEGSVTIKDLKTGHSATYNVGDGWVIKQGSETEWTVTKKFRKAFVLYLG</sequence>
<dbReference type="Gene3D" id="2.60.120.10">
    <property type="entry name" value="Jelly Rolls"/>
    <property type="match status" value="1"/>
</dbReference>